<dbReference type="SUPFAM" id="SSF88946">
    <property type="entry name" value="Sigma2 domain of RNA polymerase sigma factors"/>
    <property type="match status" value="1"/>
</dbReference>
<keyword evidence="5 6" id="KW-0804">Transcription</keyword>
<name>A0ABW8T0M1_9CLOT</name>
<comment type="function">
    <text evidence="6">Sigma factors are initiation factors that promote the attachment of RNA polymerase to specific initiation sites and are then released.</text>
</comment>
<evidence type="ECO:0000313" key="9">
    <source>
        <dbReference type="Proteomes" id="UP001623591"/>
    </source>
</evidence>
<dbReference type="InterPro" id="IPR013325">
    <property type="entry name" value="RNA_pol_sigma_r2"/>
</dbReference>
<keyword evidence="9" id="KW-1185">Reference proteome</keyword>
<dbReference type="Gene3D" id="1.10.1740.10">
    <property type="match status" value="1"/>
</dbReference>
<feature type="domain" description="RNA polymerase sigma-70 region 2" evidence="7">
    <location>
        <begin position="19"/>
        <end position="84"/>
    </location>
</feature>
<evidence type="ECO:0000256" key="1">
    <source>
        <dbReference type="ARBA" id="ARBA00022490"/>
    </source>
</evidence>
<comment type="activity regulation">
    <text evidence="6">Negatively regulated by the anti-sigma-I factor RsgI.</text>
</comment>
<dbReference type="InterPro" id="IPR007627">
    <property type="entry name" value="RNA_pol_sigma70_r2"/>
</dbReference>
<keyword evidence="2 6" id="KW-0805">Transcription regulation</keyword>
<dbReference type="Pfam" id="PF04542">
    <property type="entry name" value="Sigma70_r2"/>
    <property type="match status" value="1"/>
</dbReference>
<keyword evidence="1 6" id="KW-0963">Cytoplasm</keyword>
<proteinExistence type="inferred from homology"/>
<comment type="subcellular location">
    <subcellularLocation>
        <location evidence="6">Cytoplasm</location>
    </subcellularLocation>
</comment>
<feature type="short sequence motif" description="Polymerase core binding" evidence="6">
    <location>
        <begin position="40"/>
        <end position="53"/>
    </location>
</feature>
<evidence type="ECO:0000313" key="8">
    <source>
        <dbReference type="EMBL" id="MFL0245982.1"/>
    </source>
</evidence>
<evidence type="ECO:0000256" key="3">
    <source>
        <dbReference type="ARBA" id="ARBA00023082"/>
    </source>
</evidence>
<keyword evidence="4 6" id="KW-0238">DNA-binding</keyword>
<organism evidence="8 9">
    <name type="scientific">Candidatus Clostridium stratigraminis</name>
    <dbReference type="NCBI Taxonomy" id="3381661"/>
    <lineage>
        <taxon>Bacteria</taxon>
        <taxon>Bacillati</taxon>
        <taxon>Bacillota</taxon>
        <taxon>Clostridia</taxon>
        <taxon>Eubacteriales</taxon>
        <taxon>Clostridiaceae</taxon>
        <taxon>Clostridium</taxon>
    </lineage>
</organism>
<evidence type="ECO:0000256" key="5">
    <source>
        <dbReference type="ARBA" id="ARBA00023163"/>
    </source>
</evidence>
<keyword evidence="6" id="KW-0346">Stress response</keyword>
<comment type="similarity">
    <text evidence="6">Belongs to the sigma-70 factor family. SigI subfamily.</text>
</comment>
<dbReference type="RefSeq" id="WP_406768435.1">
    <property type="nucleotide sequence ID" value="NZ_JBJHZZ010000001.1"/>
</dbReference>
<reference evidence="8 9" key="1">
    <citation type="submission" date="2024-11" db="EMBL/GenBank/DDBJ databases">
        <authorList>
            <person name="Heng Y.C."/>
            <person name="Lim A.C.H."/>
            <person name="Lee J.K.Y."/>
            <person name="Kittelmann S."/>
        </authorList>
    </citation>
    <scope>NUCLEOTIDE SEQUENCE [LARGE SCALE GENOMIC DNA]</scope>
    <source>
        <strain evidence="8 9">WILCCON 0185</strain>
    </source>
</reference>
<protein>
    <recommendedName>
        <fullName evidence="6">RNA polymerase sigma factor SigI</fullName>
    </recommendedName>
</protein>
<keyword evidence="3 6" id="KW-0731">Sigma factor</keyword>
<comment type="caution">
    <text evidence="8">The sequence shown here is derived from an EMBL/GenBank/DDBJ whole genome shotgun (WGS) entry which is preliminary data.</text>
</comment>
<comment type="subunit">
    <text evidence="6">Interacts with RsgI.</text>
</comment>
<evidence type="ECO:0000256" key="4">
    <source>
        <dbReference type="ARBA" id="ARBA00023125"/>
    </source>
</evidence>
<dbReference type="NCBIfam" id="TIGR02895">
    <property type="entry name" value="spore_sigI"/>
    <property type="match status" value="1"/>
</dbReference>
<evidence type="ECO:0000259" key="7">
    <source>
        <dbReference type="Pfam" id="PF04542"/>
    </source>
</evidence>
<dbReference type="HAMAP" id="MF_02064">
    <property type="entry name" value="Sigma70_SigI"/>
    <property type="match status" value="1"/>
</dbReference>
<accession>A0ABW8T0M1</accession>
<gene>
    <name evidence="6 8" type="primary">sigI</name>
    <name evidence="8" type="ORF">ACJDUG_03190</name>
</gene>
<dbReference type="Proteomes" id="UP001623591">
    <property type="component" value="Unassembled WGS sequence"/>
</dbReference>
<evidence type="ECO:0000256" key="6">
    <source>
        <dbReference type="HAMAP-Rule" id="MF_02064"/>
    </source>
</evidence>
<dbReference type="PIRSF" id="PIRSF038953">
    <property type="entry name" value="SigI"/>
    <property type="match status" value="1"/>
</dbReference>
<evidence type="ECO:0000256" key="2">
    <source>
        <dbReference type="ARBA" id="ARBA00023015"/>
    </source>
</evidence>
<dbReference type="InterPro" id="IPR014244">
    <property type="entry name" value="RNA_pol_sigma-I"/>
</dbReference>
<sequence>MELVQLSQNNRDEFIAQSKAFIYNTTYNICKRKLYFENDDELSISLIAFNNACNTYDENKGNFYSYAKVLIKNALIDYFRKASKVPYVVFDEDDETKDFIDNKNSMTQYNIDAENMRRSEEIALFSKELAEYKLDFSSLIKSSPSHKDTRDSLLNIAFKCVNEQNILGYIKSKKLLPVKEIIILTGSNRKLIEKWRRYILILILILSSNDYPYIKSYLNIKVGYRNE</sequence>
<dbReference type="EMBL" id="JBJHZZ010000001">
    <property type="protein sequence ID" value="MFL0245982.1"/>
    <property type="molecule type" value="Genomic_DNA"/>
</dbReference>
<feature type="DNA-binding region" description="H-T-H motif" evidence="6">
    <location>
        <begin position="178"/>
        <end position="197"/>
    </location>
</feature>